<comment type="caution">
    <text evidence="2">The sequence shown here is derived from an EMBL/GenBank/DDBJ whole genome shotgun (WGS) entry which is preliminary data.</text>
</comment>
<evidence type="ECO:0000313" key="2">
    <source>
        <dbReference type="EMBL" id="KRM07804.1"/>
    </source>
</evidence>
<dbReference type="InterPro" id="IPR023577">
    <property type="entry name" value="CYTH_domain"/>
</dbReference>
<protein>
    <recommendedName>
        <fullName evidence="1">CYTH domain-containing protein</fullName>
    </recommendedName>
</protein>
<accession>A0A0R1W0M1</accession>
<evidence type="ECO:0000259" key="1">
    <source>
        <dbReference type="PROSITE" id="PS51707"/>
    </source>
</evidence>
<dbReference type="AlphaFoldDB" id="A0A0R1W0M1"/>
<dbReference type="SUPFAM" id="SSF55154">
    <property type="entry name" value="CYTH-like phosphatases"/>
    <property type="match status" value="1"/>
</dbReference>
<dbReference type="Pfam" id="PF01928">
    <property type="entry name" value="CYTH"/>
    <property type="match status" value="1"/>
</dbReference>
<sequence length="192" mass="22146">MAQVEIEFKNLLTETEFERLLSSYSFASPFQQTNYYFDTPDQQLKQQHCGLRIRRFSDHAEQTLKQPTEKVDPSQHQLIETTDVLTLAQARTKEIQPHGEVAAALKTRGLNVTDLQLFAEATTTRRIASLAEGELTLDQTTYPNGHVDYELELETSQPQLAQTFYQRLLQRFQIPPRKVTNKIQRAVTNHIN</sequence>
<dbReference type="CDD" id="cd07762">
    <property type="entry name" value="CYTH-like_Pase_1"/>
    <property type="match status" value="1"/>
</dbReference>
<dbReference type="EMBL" id="AZFX01000096">
    <property type="protein sequence ID" value="KRM07804.1"/>
    <property type="molecule type" value="Genomic_DNA"/>
</dbReference>
<keyword evidence="3" id="KW-1185">Reference proteome</keyword>
<reference evidence="2 3" key="1">
    <citation type="journal article" date="2015" name="Genome Announc.">
        <title>Expanding the biotechnology potential of lactobacilli through comparative genomics of 213 strains and associated genera.</title>
        <authorList>
            <person name="Sun Z."/>
            <person name="Harris H.M."/>
            <person name="McCann A."/>
            <person name="Guo C."/>
            <person name="Argimon S."/>
            <person name="Zhang W."/>
            <person name="Yang X."/>
            <person name="Jeffery I.B."/>
            <person name="Cooney J.C."/>
            <person name="Kagawa T.F."/>
            <person name="Liu W."/>
            <person name="Song Y."/>
            <person name="Salvetti E."/>
            <person name="Wrobel A."/>
            <person name="Rasinkangas P."/>
            <person name="Parkhill J."/>
            <person name="Rea M.C."/>
            <person name="O'Sullivan O."/>
            <person name="Ritari J."/>
            <person name="Douillard F.P."/>
            <person name="Paul Ross R."/>
            <person name="Yang R."/>
            <person name="Briner A.E."/>
            <person name="Felis G.E."/>
            <person name="de Vos W.M."/>
            <person name="Barrangou R."/>
            <person name="Klaenhammer T.R."/>
            <person name="Caufield P.W."/>
            <person name="Cui Y."/>
            <person name="Zhang H."/>
            <person name="O'Toole P.W."/>
        </authorList>
    </citation>
    <scope>NUCLEOTIDE SEQUENCE [LARGE SCALE GENOMIC DNA]</scope>
    <source>
        <strain evidence="2 3">DSM 17758</strain>
    </source>
</reference>
<dbReference type="RefSeq" id="WP_057825910.1">
    <property type="nucleotide sequence ID" value="NZ_AZFX01000096.1"/>
</dbReference>
<dbReference type="OrthoDB" id="384378at2"/>
<dbReference type="InterPro" id="IPR033469">
    <property type="entry name" value="CYTH-like_dom_sf"/>
</dbReference>
<dbReference type="STRING" id="1423735.FC15_GL000872"/>
<proteinExistence type="predicted"/>
<dbReference type="PATRIC" id="fig|1423735.3.peg.907"/>
<dbReference type="SMART" id="SM01118">
    <property type="entry name" value="CYTH"/>
    <property type="match status" value="1"/>
</dbReference>
<dbReference type="PROSITE" id="PS51707">
    <property type="entry name" value="CYTH"/>
    <property type="match status" value="1"/>
</dbReference>
<gene>
    <name evidence="2" type="ORF">FC15_GL000872</name>
</gene>
<dbReference type="InterPro" id="IPR009195">
    <property type="entry name" value="Uncharacterised_YjbK"/>
</dbReference>
<name>A0A0R1W0M1_9LACO</name>
<dbReference type="Gene3D" id="2.40.320.10">
    <property type="entry name" value="Hypothetical Protein Pfu-838710-001"/>
    <property type="match status" value="1"/>
</dbReference>
<organism evidence="2 3">
    <name type="scientific">Lapidilactobacillus concavus DSM 17758</name>
    <dbReference type="NCBI Taxonomy" id="1423735"/>
    <lineage>
        <taxon>Bacteria</taxon>
        <taxon>Bacillati</taxon>
        <taxon>Bacillota</taxon>
        <taxon>Bacilli</taxon>
        <taxon>Lactobacillales</taxon>
        <taxon>Lactobacillaceae</taxon>
        <taxon>Lapidilactobacillus</taxon>
    </lineage>
</organism>
<evidence type="ECO:0000313" key="3">
    <source>
        <dbReference type="Proteomes" id="UP000051315"/>
    </source>
</evidence>
<feature type="domain" description="CYTH" evidence="1">
    <location>
        <begin position="3"/>
        <end position="192"/>
    </location>
</feature>
<dbReference type="PIRSF" id="PIRSF012526">
    <property type="entry name" value="CYTH_UCP012526"/>
    <property type="match status" value="1"/>
</dbReference>
<dbReference type="Proteomes" id="UP000051315">
    <property type="component" value="Unassembled WGS sequence"/>
</dbReference>